<organism evidence="1 2">
    <name type="scientific">Candidatus Rhabdochlamydia porcellionis</name>
    <dbReference type="NCBI Taxonomy" id="225148"/>
    <lineage>
        <taxon>Bacteria</taxon>
        <taxon>Pseudomonadati</taxon>
        <taxon>Chlamydiota</taxon>
        <taxon>Chlamydiia</taxon>
        <taxon>Parachlamydiales</taxon>
        <taxon>Candidatus Rhabdochlamydiaceae</taxon>
        <taxon>Candidatus Rhabdochlamydia</taxon>
    </lineage>
</organism>
<name>A0ABX8YYV6_9BACT</name>
<dbReference type="Proteomes" id="UP000822862">
    <property type="component" value="Chromosome"/>
</dbReference>
<proteinExistence type="predicted"/>
<sequence length="38" mass="4219">MPIILFIKDGQAIDRYAGLISKKDLSNKIIGSRITSEL</sequence>
<reference evidence="1 2" key="1">
    <citation type="submission" date="2021-05" db="EMBL/GenBank/DDBJ databases">
        <title>Ecology and evolution of chlamydial symbionts of arthropods.</title>
        <authorList>
            <person name="Halter T."/>
            <person name="Sixt B.S."/>
            <person name="Toenshoff E.R."/>
            <person name="Koestlbacher S."/>
            <person name="Schulz F."/>
            <person name="Kostanjsek R."/>
            <person name="Collingro A."/>
            <person name="Hendrickx F."/>
            <person name="Horn M."/>
        </authorList>
    </citation>
    <scope>NUCLEOTIDE SEQUENCE [LARGE SCALE GENOMIC DNA]</scope>
    <source>
        <strain evidence="1 2">15C</strain>
    </source>
</reference>
<gene>
    <name evidence="1" type="ORF">RHAB15C_0000083</name>
</gene>
<dbReference type="EMBL" id="CP075585">
    <property type="protein sequence ID" value="QZA58213.1"/>
    <property type="molecule type" value="Genomic_DNA"/>
</dbReference>
<evidence type="ECO:0000313" key="2">
    <source>
        <dbReference type="Proteomes" id="UP000822862"/>
    </source>
</evidence>
<protein>
    <submittedName>
        <fullName evidence="1">Uncharacterized protein</fullName>
    </submittedName>
</protein>
<keyword evidence="2" id="KW-1185">Reference proteome</keyword>
<accession>A0ABX8YYV6</accession>
<evidence type="ECO:0000313" key="1">
    <source>
        <dbReference type="EMBL" id="QZA58213.1"/>
    </source>
</evidence>